<proteinExistence type="predicted"/>
<dbReference type="EMBL" id="LAZR01016279">
    <property type="protein sequence ID" value="KKM05182.1"/>
    <property type="molecule type" value="Genomic_DNA"/>
</dbReference>
<protein>
    <submittedName>
        <fullName evidence="1">Uncharacterized protein</fullName>
    </submittedName>
</protein>
<name>A0A0F9HPJ7_9ZZZZ</name>
<reference evidence="1" key="1">
    <citation type="journal article" date="2015" name="Nature">
        <title>Complex archaea that bridge the gap between prokaryotes and eukaryotes.</title>
        <authorList>
            <person name="Spang A."/>
            <person name="Saw J.H."/>
            <person name="Jorgensen S.L."/>
            <person name="Zaremba-Niedzwiedzka K."/>
            <person name="Martijn J."/>
            <person name="Lind A.E."/>
            <person name="van Eijk R."/>
            <person name="Schleper C."/>
            <person name="Guy L."/>
            <person name="Ettema T.J."/>
        </authorList>
    </citation>
    <scope>NUCLEOTIDE SEQUENCE</scope>
</reference>
<evidence type="ECO:0000313" key="1">
    <source>
        <dbReference type="EMBL" id="KKM05182.1"/>
    </source>
</evidence>
<gene>
    <name evidence="1" type="ORF">LCGC14_1756700</name>
</gene>
<comment type="caution">
    <text evidence="1">The sequence shown here is derived from an EMBL/GenBank/DDBJ whole genome shotgun (WGS) entry which is preliminary data.</text>
</comment>
<sequence>MHKNSNHTKKKLTSWNEKPSKTILTNLYSNPTLHLGEGPKQVPDMCFNERLVNIIRGDVFNGVAGTGKGIMWYTLKLLLNQARRKENLNTKRKVNMDKFK</sequence>
<dbReference type="AlphaFoldDB" id="A0A0F9HPJ7"/>
<organism evidence="1">
    <name type="scientific">marine sediment metagenome</name>
    <dbReference type="NCBI Taxonomy" id="412755"/>
    <lineage>
        <taxon>unclassified sequences</taxon>
        <taxon>metagenomes</taxon>
        <taxon>ecological metagenomes</taxon>
    </lineage>
</organism>
<accession>A0A0F9HPJ7</accession>